<protein>
    <submittedName>
        <fullName evidence="1">Uncharacterized protein</fullName>
    </submittedName>
</protein>
<keyword evidence="2" id="KW-1185">Reference proteome</keyword>
<gene>
    <name evidence="1" type="ORF">DFQ12_0778</name>
</gene>
<accession>A0A420BGZ4</accession>
<sequence>MALFALMTMVGACSPEKYALGEIDLSPAQLTEGKSYRIEHDVNNPNIVYLTSLMDPKYTPLWEHPQGRSQDKKVTLKMPFPGEYTVKFGVETRGGVVYGEPVSFKIDAMYAEFISDETWTLLTGGAGQEKTWFLDLDAAEVSRHFKGPMYFYGTGDWWGTVNKTGEPLNSDSWSWEPDWKGNSWLMPAGDYGRMTFDLKGGANVNVNHAMLGKVQKGIFNIDTEKKTLRMTGASPLHGKPQDGIVVDWGDVRIMSLTQNTMQLAVLRDPVLSNDGAAMLTFNFISKEYKESLDQAGSESGPAK</sequence>
<dbReference type="EMBL" id="RAPY01000001">
    <property type="protein sequence ID" value="RKE55935.1"/>
    <property type="molecule type" value="Genomic_DNA"/>
</dbReference>
<reference evidence="1 2" key="1">
    <citation type="submission" date="2018-09" db="EMBL/GenBank/DDBJ databases">
        <title>Genomic Encyclopedia of Type Strains, Phase III (KMG-III): the genomes of soil and plant-associated and newly described type strains.</title>
        <authorList>
            <person name="Whitman W."/>
        </authorList>
    </citation>
    <scope>NUCLEOTIDE SEQUENCE [LARGE SCALE GENOMIC DNA]</scope>
    <source>
        <strain evidence="1 2">CECT 7938</strain>
    </source>
</reference>
<dbReference type="Proteomes" id="UP000286246">
    <property type="component" value="Unassembled WGS sequence"/>
</dbReference>
<name>A0A420BGZ4_SPHD1</name>
<organism evidence="1 2">
    <name type="scientific">Sphingobacterium detergens</name>
    <dbReference type="NCBI Taxonomy" id="1145106"/>
    <lineage>
        <taxon>Bacteria</taxon>
        <taxon>Pseudomonadati</taxon>
        <taxon>Bacteroidota</taxon>
        <taxon>Sphingobacteriia</taxon>
        <taxon>Sphingobacteriales</taxon>
        <taxon>Sphingobacteriaceae</taxon>
        <taxon>Sphingobacterium</taxon>
    </lineage>
</organism>
<proteinExistence type="predicted"/>
<dbReference type="AlphaFoldDB" id="A0A420BGZ4"/>
<comment type="caution">
    <text evidence="1">The sequence shown here is derived from an EMBL/GenBank/DDBJ whole genome shotgun (WGS) entry which is preliminary data.</text>
</comment>
<evidence type="ECO:0000313" key="1">
    <source>
        <dbReference type="EMBL" id="RKE55935.1"/>
    </source>
</evidence>
<evidence type="ECO:0000313" key="2">
    <source>
        <dbReference type="Proteomes" id="UP000286246"/>
    </source>
</evidence>